<dbReference type="InterPro" id="IPR010998">
    <property type="entry name" value="Integrase_recombinase_N"/>
</dbReference>
<dbReference type="InterPro" id="IPR025269">
    <property type="entry name" value="SAM-like_dom"/>
</dbReference>
<dbReference type="STRING" id="652787.SAMN05216490_4869"/>
<keyword evidence="5" id="KW-1185">Reference proteome</keyword>
<dbReference type="AlphaFoldDB" id="A0A1H2CCR6"/>
<dbReference type="OrthoDB" id="5326076at2"/>
<organism evidence="4 5">
    <name type="scientific">Mucilaginibacter mallensis</name>
    <dbReference type="NCBI Taxonomy" id="652787"/>
    <lineage>
        <taxon>Bacteria</taxon>
        <taxon>Pseudomonadati</taxon>
        <taxon>Bacteroidota</taxon>
        <taxon>Sphingobacteriia</taxon>
        <taxon>Sphingobacteriales</taxon>
        <taxon>Sphingobacteriaceae</taxon>
        <taxon>Mucilaginibacter</taxon>
    </lineage>
</organism>
<sequence length="412" mass="47947">MATVSALIYKQQQKNDGTFNVKIRLHHKNERRLIKTQYYVSQRHLDDKLKITDPIINNLTSDTIYNYRRTISKLGRALKLMSCDDLKNYLEGGDSIDFIKFCDEHIAMLKEADRIGTANNHRTIRNSLVDYFKKECVTIIEINSNMLFAYERYLRTGRIMKRKNHSGLEVIIKKPGLSDNGLHSHMKDLRTLFNAARAHYNNEDLGIYQIEHNPFKKYKVGSSPLTKKRNISIDALKKIRDCITEPGSRAKLAKDLFMLSFYLCGMNAVDIYKLKKDNLQNGRVNYNRSKTVRQRKDNAFISIKIIEEALPLLDKYVEQLHLKYKNNLGLDTALSKGMKELREITGIPNITFYYARHTFANTARNACGVSKDDLDLTLNHVDQRHRILDIYLDKDWGIVDEVQKKVVEFLTY</sequence>
<accession>A0A1H2CCR6</accession>
<dbReference type="GO" id="GO:0015074">
    <property type="term" value="P:DNA integration"/>
    <property type="evidence" value="ECO:0007669"/>
    <property type="project" value="InterPro"/>
</dbReference>
<evidence type="ECO:0000259" key="3">
    <source>
        <dbReference type="Pfam" id="PF13102"/>
    </source>
</evidence>
<dbReference type="GO" id="GO:0006310">
    <property type="term" value="P:DNA recombination"/>
    <property type="evidence" value="ECO:0007669"/>
    <property type="project" value="UniProtKB-KW"/>
</dbReference>
<keyword evidence="1" id="KW-0238">DNA-binding</keyword>
<dbReference type="SUPFAM" id="SSF56349">
    <property type="entry name" value="DNA breaking-rejoining enzymes"/>
    <property type="match status" value="1"/>
</dbReference>
<feature type="domain" description="Phage integrase SAM-like" evidence="3">
    <location>
        <begin position="97"/>
        <end position="198"/>
    </location>
</feature>
<name>A0A1H2CCR6_MUCMA</name>
<keyword evidence="2" id="KW-0233">DNA recombination</keyword>
<evidence type="ECO:0000256" key="2">
    <source>
        <dbReference type="ARBA" id="ARBA00023172"/>
    </source>
</evidence>
<dbReference type="Gene3D" id="1.10.443.10">
    <property type="entry name" value="Intergrase catalytic core"/>
    <property type="match status" value="1"/>
</dbReference>
<dbReference type="Gene3D" id="1.10.150.130">
    <property type="match status" value="1"/>
</dbReference>
<evidence type="ECO:0000256" key="1">
    <source>
        <dbReference type="ARBA" id="ARBA00023125"/>
    </source>
</evidence>
<gene>
    <name evidence="4" type="ORF">SAMN05216490_4869</name>
</gene>
<dbReference type="InterPro" id="IPR013762">
    <property type="entry name" value="Integrase-like_cat_sf"/>
</dbReference>
<reference evidence="4 5" key="1">
    <citation type="submission" date="2016-10" db="EMBL/GenBank/DDBJ databases">
        <authorList>
            <person name="de Groot N.N."/>
        </authorList>
    </citation>
    <scope>NUCLEOTIDE SEQUENCE [LARGE SCALE GENOMIC DNA]</scope>
    <source>
        <strain evidence="4 5">MP1X4</strain>
    </source>
</reference>
<protein>
    <submittedName>
        <fullName evidence="4">Phage integrase SAM-like domain-containing protein</fullName>
    </submittedName>
</protein>
<dbReference type="InterPro" id="IPR011010">
    <property type="entry name" value="DNA_brk_join_enz"/>
</dbReference>
<dbReference type="Pfam" id="PF13102">
    <property type="entry name" value="Phage_int_SAM_5"/>
    <property type="match status" value="1"/>
</dbReference>
<evidence type="ECO:0000313" key="5">
    <source>
        <dbReference type="Proteomes" id="UP000199679"/>
    </source>
</evidence>
<proteinExistence type="predicted"/>
<evidence type="ECO:0000313" key="4">
    <source>
        <dbReference type="EMBL" id="SDT68124.1"/>
    </source>
</evidence>
<dbReference type="EMBL" id="LT629740">
    <property type="protein sequence ID" value="SDT68124.1"/>
    <property type="molecule type" value="Genomic_DNA"/>
</dbReference>
<dbReference type="Proteomes" id="UP000199679">
    <property type="component" value="Chromosome I"/>
</dbReference>
<dbReference type="GO" id="GO:0003677">
    <property type="term" value="F:DNA binding"/>
    <property type="evidence" value="ECO:0007669"/>
    <property type="project" value="UniProtKB-KW"/>
</dbReference>
<dbReference type="RefSeq" id="WP_091379489.1">
    <property type="nucleotide sequence ID" value="NZ_LT629740.1"/>
</dbReference>